<dbReference type="InterPro" id="IPR016181">
    <property type="entry name" value="Acyl_CoA_acyltransferase"/>
</dbReference>
<dbReference type="InterPro" id="IPR036388">
    <property type="entry name" value="WH-like_DNA-bd_sf"/>
</dbReference>
<dbReference type="GO" id="GO:0046972">
    <property type="term" value="F:histone H4K16 acetyltransferase activity"/>
    <property type="evidence" value="ECO:0007669"/>
    <property type="project" value="TreeGrafter"/>
</dbReference>
<keyword evidence="11" id="KW-0539">Nucleus</keyword>
<dbReference type="Pfam" id="PF01853">
    <property type="entry name" value="MOZ_SAS"/>
    <property type="match status" value="1"/>
</dbReference>
<dbReference type="GO" id="GO:0035267">
    <property type="term" value="C:NuA4 histone acetyltransferase complex"/>
    <property type="evidence" value="ECO:0007669"/>
    <property type="project" value="TreeGrafter"/>
</dbReference>
<protein>
    <recommendedName>
        <fullName evidence="3">histone acetyltransferase</fullName>
        <ecNumber evidence="3">2.3.1.48</ecNumber>
    </recommendedName>
</protein>
<keyword evidence="9" id="KW-0805">Transcription regulation</keyword>
<dbReference type="PANTHER" id="PTHR10615">
    <property type="entry name" value="HISTONE ACETYLTRANSFERASE"/>
    <property type="match status" value="1"/>
</dbReference>
<dbReference type="Proteomes" id="UP000887577">
    <property type="component" value="Unplaced"/>
</dbReference>
<keyword evidence="7" id="KW-0862">Zinc</keyword>
<dbReference type="Gene3D" id="2.30.30.140">
    <property type="match status" value="1"/>
</dbReference>
<dbReference type="InterPro" id="IPR016197">
    <property type="entry name" value="Chromo-like_dom_sf"/>
</dbReference>
<evidence type="ECO:0000259" key="14">
    <source>
        <dbReference type="PROSITE" id="PS51726"/>
    </source>
</evidence>
<dbReference type="InterPro" id="IPR025995">
    <property type="entry name" value="Tudor-knot"/>
</dbReference>
<evidence type="ECO:0000256" key="8">
    <source>
        <dbReference type="ARBA" id="ARBA00022990"/>
    </source>
</evidence>
<keyword evidence="12" id="KW-0012">Acyltransferase</keyword>
<keyword evidence="8" id="KW-0007">Acetylation</keyword>
<evidence type="ECO:0000256" key="11">
    <source>
        <dbReference type="ARBA" id="ARBA00023242"/>
    </source>
</evidence>
<evidence type="ECO:0000256" key="13">
    <source>
        <dbReference type="PIRSR" id="PIRSR602717-51"/>
    </source>
</evidence>
<dbReference type="AlphaFoldDB" id="A0A914YX54"/>
<feature type="domain" description="MYST-type HAT" evidence="14">
    <location>
        <begin position="168"/>
        <end position="457"/>
    </location>
</feature>
<evidence type="ECO:0000256" key="2">
    <source>
        <dbReference type="ARBA" id="ARBA00010107"/>
    </source>
</evidence>
<comment type="subcellular location">
    <subcellularLocation>
        <location evidence="1">Nucleus</location>
    </subcellularLocation>
</comment>
<dbReference type="PANTHER" id="PTHR10615:SF219">
    <property type="entry name" value="HISTONE ACETYLTRANSFERASE KAT5"/>
    <property type="match status" value="1"/>
</dbReference>
<feature type="active site" description="Proton donor/acceptor" evidence="13">
    <location>
        <position position="345"/>
    </location>
</feature>
<dbReference type="WBParaSite" id="PSU_v2.g4226.t1">
    <property type="protein sequence ID" value="PSU_v2.g4226.t1"/>
    <property type="gene ID" value="PSU_v2.g4226"/>
</dbReference>
<dbReference type="CDD" id="cd04301">
    <property type="entry name" value="NAT_SF"/>
    <property type="match status" value="1"/>
</dbReference>
<dbReference type="GO" id="GO:0008270">
    <property type="term" value="F:zinc ion binding"/>
    <property type="evidence" value="ECO:0007669"/>
    <property type="project" value="UniProtKB-KW"/>
</dbReference>
<dbReference type="Gene3D" id="3.30.60.60">
    <property type="entry name" value="N-acetyl transferase-like"/>
    <property type="match status" value="1"/>
</dbReference>
<dbReference type="GO" id="GO:0005634">
    <property type="term" value="C:nucleus"/>
    <property type="evidence" value="ECO:0007669"/>
    <property type="project" value="UniProtKB-SubCell"/>
</dbReference>
<evidence type="ECO:0000256" key="10">
    <source>
        <dbReference type="ARBA" id="ARBA00023163"/>
    </source>
</evidence>
<dbReference type="GO" id="GO:0000724">
    <property type="term" value="P:double-strand break repair via homologous recombination"/>
    <property type="evidence" value="ECO:0007669"/>
    <property type="project" value="TreeGrafter"/>
</dbReference>
<evidence type="ECO:0000256" key="3">
    <source>
        <dbReference type="ARBA" id="ARBA00013184"/>
    </source>
</evidence>
<proteinExistence type="inferred from homology"/>
<dbReference type="InterPro" id="IPR040706">
    <property type="entry name" value="Zf-MYST"/>
</dbReference>
<dbReference type="Pfam" id="PF11717">
    <property type="entry name" value="Tudor-knot"/>
    <property type="match status" value="1"/>
</dbReference>
<dbReference type="Gene3D" id="3.40.630.30">
    <property type="match status" value="1"/>
</dbReference>
<dbReference type="InterPro" id="IPR002717">
    <property type="entry name" value="HAT_MYST-type"/>
</dbReference>
<keyword evidence="10" id="KW-0804">Transcription</keyword>
<dbReference type="PROSITE" id="PS51726">
    <property type="entry name" value="MYST_HAT"/>
    <property type="match status" value="1"/>
</dbReference>
<keyword evidence="15" id="KW-1185">Reference proteome</keyword>
<dbReference type="SUPFAM" id="SSF54160">
    <property type="entry name" value="Chromo domain-like"/>
    <property type="match status" value="1"/>
</dbReference>
<dbReference type="Gene3D" id="1.10.10.10">
    <property type="entry name" value="Winged helix-like DNA-binding domain superfamily/Winged helix DNA-binding domain"/>
    <property type="match status" value="1"/>
</dbReference>
<evidence type="ECO:0000256" key="1">
    <source>
        <dbReference type="ARBA" id="ARBA00004123"/>
    </source>
</evidence>
<evidence type="ECO:0000256" key="12">
    <source>
        <dbReference type="ARBA" id="ARBA00023315"/>
    </source>
</evidence>
<evidence type="ECO:0000256" key="5">
    <source>
        <dbReference type="ARBA" id="ARBA00022723"/>
    </source>
</evidence>
<comment type="similarity">
    <text evidence="2">Belongs to the MYST (SAS/MOZ) family.</text>
</comment>
<dbReference type="GO" id="GO:0006355">
    <property type="term" value="P:regulation of DNA-templated transcription"/>
    <property type="evidence" value="ECO:0007669"/>
    <property type="project" value="InterPro"/>
</dbReference>
<name>A0A914YX54_9BILA</name>
<sequence>MSMIDIDFDASNHSTVSVETPPEENNEEIKPVMTNPKIKPGWRVNAKMEGVNGYVLAEVRHVKQVQKNPPEFLYYVHYVEYNRRMETWLKEESLDMTTIQFPRKKKESKKAETIGQLSPDDEGSRLKKKFSRVGQNNIEFVPLSYIEVYEDDTPAMKRLRKKEEDDESKRRNIEKIVLNGWTIVPWYFAPYPEPLTRVPCIYLCSWCLSFWPTFECLQSHMIKCPLIGPPGKKIYEKDGLAFFEIDGAVDDDYSTNLSLLAKLFLDHKTVYYDTKPFYFYVLCEKSDDMFYDIVGYFSKEKCSADEYNLACILVLPQFQKKGYGRFLIEFSYLLSKVEQKTGSPEKPLSDLGLLSYRSYWLYAITEFILSYYDHDGSVDSLKKFIGKEVNLHCNFPKLIEKTRIKKEDLVNTMTSFGIARQAANGTQIILSLTMIEKYFKNKKDKIHVDPKYLKWSPPMPKQGVYNSSRAADNRRRAAIANGSYDFDE</sequence>
<evidence type="ECO:0000256" key="7">
    <source>
        <dbReference type="ARBA" id="ARBA00022833"/>
    </source>
</evidence>
<keyword evidence="5" id="KW-0479">Metal-binding</keyword>
<evidence type="ECO:0000313" key="15">
    <source>
        <dbReference type="Proteomes" id="UP000887577"/>
    </source>
</evidence>
<dbReference type="Pfam" id="PF17772">
    <property type="entry name" value="zf-MYST"/>
    <property type="match status" value="1"/>
</dbReference>
<accession>A0A914YX54</accession>
<keyword evidence="6" id="KW-0863">Zinc-finger</keyword>
<dbReference type="EC" id="2.3.1.48" evidence="3"/>
<dbReference type="SUPFAM" id="SSF55729">
    <property type="entry name" value="Acyl-CoA N-acyltransferases (Nat)"/>
    <property type="match status" value="1"/>
</dbReference>
<dbReference type="InterPro" id="IPR050603">
    <property type="entry name" value="MYST_HAT"/>
</dbReference>
<reference evidence="16" key="1">
    <citation type="submission" date="2022-11" db="UniProtKB">
        <authorList>
            <consortium name="WormBaseParasite"/>
        </authorList>
    </citation>
    <scope>IDENTIFICATION</scope>
</reference>
<organism evidence="15 16">
    <name type="scientific">Panagrolaimus superbus</name>
    <dbReference type="NCBI Taxonomy" id="310955"/>
    <lineage>
        <taxon>Eukaryota</taxon>
        <taxon>Metazoa</taxon>
        <taxon>Ecdysozoa</taxon>
        <taxon>Nematoda</taxon>
        <taxon>Chromadorea</taxon>
        <taxon>Rhabditida</taxon>
        <taxon>Tylenchina</taxon>
        <taxon>Panagrolaimomorpha</taxon>
        <taxon>Panagrolaimoidea</taxon>
        <taxon>Panagrolaimidae</taxon>
        <taxon>Panagrolaimus</taxon>
    </lineage>
</organism>
<evidence type="ECO:0000256" key="4">
    <source>
        <dbReference type="ARBA" id="ARBA00022679"/>
    </source>
</evidence>
<keyword evidence="4" id="KW-0808">Transferase</keyword>
<evidence type="ECO:0000256" key="9">
    <source>
        <dbReference type="ARBA" id="ARBA00023015"/>
    </source>
</evidence>
<evidence type="ECO:0000256" key="6">
    <source>
        <dbReference type="ARBA" id="ARBA00022771"/>
    </source>
</evidence>
<evidence type="ECO:0000313" key="16">
    <source>
        <dbReference type="WBParaSite" id="PSU_v2.g4226.t1"/>
    </source>
</evidence>